<evidence type="ECO:0000313" key="1">
    <source>
        <dbReference type="EMBL" id="RRD48249.1"/>
    </source>
</evidence>
<comment type="caution">
    <text evidence="1">The sequence shown here is derived from an EMBL/GenBank/DDBJ whole genome shotgun (WGS) entry which is preliminary data.</text>
</comment>
<dbReference type="EMBL" id="RQYT01000047">
    <property type="protein sequence ID" value="RRD48249.1"/>
    <property type="molecule type" value="Genomic_DNA"/>
</dbReference>
<protein>
    <submittedName>
        <fullName evidence="1">Uncharacterized protein</fullName>
    </submittedName>
</protein>
<reference evidence="1 2" key="1">
    <citation type="submission" date="2018-11" db="EMBL/GenBank/DDBJ databases">
        <title>Genomes From Bacteria Associated with the Canine Oral Cavity: a Test Case for Automated Genome-Based Taxonomic Assignment.</title>
        <authorList>
            <person name="Coil D.A."/>
            <person name="Jospin G."/>
            <person name="Darling A.E."/>
            <person name="Wallis C."/>
            <person name="Davis I.J."/>
            <person name="Harris S."/>
            <person name="Eisen J.A."/>
            <person name="Holcombe L.J."/>
            <person name="O'Flynn C."/>
        </authorList>
    </citation>
    <scope>NUCLEOTIDE SEQUENCE [LARGE SCALE GENOMIC DNA]</scope>
    <source>
        <strain evidence="1 2">OH2822_COT-296</strain>
    </source>
</reference>
<dbReference type="Proteomes" id="UP000280935">
    <property type="component" value="Unassembled WGS sequence"/>
</dbReference>
<gene>
    <name evidence="1" type="ORF">EII35_13655</name>
</gene>
<evidence type="ECO:0000313" key="2">
    <source>
        <dbReference type="Proteomes" id="UP000280935"/>
    </source>
</evidence>
<sequence>MAVALVFFLAGCHSEQEPPPRDPYHWATAPVVKDLVSGDRAVLSPPLGYEFSYISIPHLKNNRHWVSTSGGQRIPGLGVQGSWPAGVSWERDLGELCHTRERYLAERRQVPRVQRLEPGLVDGETACRFRGFYPSYTPTPQEIWVLCRKDNCWIFILEGAMGSRSIPGELIAAMETVRFVPPVEEIPDFRLGEASAGAPECPTCSRR</sequence>
<dbReference type="AlphaFoldDB" id="A0A3P1WNN2"/>
<dbReference type="OrthoDB" id="3638028at2"/>
<proteinExistence type="predicted"/>
<organism evidence="1 2">
    <name type="scientific">Arachnia propionica</name>
    <dbReference type="NCBI Taxonomy" id="1750"/>
    <lineage>
        <taxon>Bacteria</taxon>
        <taxon>Bacillati</taxon>
        <taxon>Actinomycetota</taxon>
        <taxon>Actinomycetes</taxon>
        <taxon>Propionibacteriales</taxon>
        <taxon>Propionibacteriaceae</taxon>
        <taxon>Arachnia</taxon>
    </lineage>
</organism>
<dbReference type="RefSeq" id="WP_125229020.1">
    <property type="nucleotide sequence ID" value="NZ_RQYT01000047.1"/>
</dbReference>
<name>A0A3P1WNN2_9ACTN</name>
<accession>A0A3P1WNN2</accession>